<dbReference type="OrthoDB" id="9805159at2"/>
<dbReference type="InterPro" id="IPR032091">
    <property type="entry name" value="Malt_amylase-like_C"/>
</dbReference>
<sequence>MDKKWWKESVVYQIYPRSFNDSNGDGIGDIKGIIEKLDYLKNLGIDVIWLSPIYQSPNDDNGYDISDYKAVMNEFGTMEDMDTLVEEIHARGMKLMMDLVVNHSSDEHQWFIESKKSADNPYRDYYIWKKGDNGKPPNNWSSFFSGSTWDYDETTDEYYLHLFSKKQPDLNWENPALRKEIYDMMTWWLDKGVDGFRMDVINLISKVDGLPSTSSGKDLDWGGEYFMNGPLVHEYLQEMNQQVLSKYDIITVGESPGATTKDAARYANAEGTELNMIFTFEHMDLDSGPGGKWDVKPWTLGDLKEVMSKWQYDLAGKGWNSLYLNNHDQPRMVSRFGNDGEYRVRSAKMLATFLHMLQGTPYIYQGEEIGMTNVRFESIEEYDDIEIHNMFREAVTEGGQDYDKVMEAIYVKGRDNARTPMQWDNSDHAGFTTGTPWLKVNPNYDEINAVNALNDQDSIYYFYQHLIQMRKQHDVIVYGKYELIQKDHAQIYAYTRTLDQDELLILCNFSGEKAEFSYEMTSKQDTVELLVQNMETVEDQFLSELTLAPYEARVYKISRS</sequence>
<evidence type="ECO:0000256" key="3">
    <source>
        <dbReference type="ARBA" id="ARBA00022490"/>
    </source>
</evidence>
<dbReference type="GO" id="GO:0004556">
    <property type="term" value="F:alpha-amylase activity"/>
    <property type="evidence" value="ECO:0007669"/>
    <property type="project" value="TreeGrafter"/>
</dbReference>
<dbReference type="PANTHER" id="PTHR10357:SF184">
    <property type="entry name" value="OLIGO-1,6-GLUCOSIDASE 1"/>
    <property type="match status" value="1"/>
</dbReference>
<dbReference type="FunFam" id="2.60.40.1180:FF:000007">
    <property type="entry name" value="Sucrose isomerase"/>
    <property type="match status" value="1"/>
</dbReference>
<name>A0A0C2VQ89_9BACL</name>
<keyword evidence="4" id="KW-0378">Hydrolase</keyword>
<reference evidence="9 10" key="1">
    <citation type="submission" date="2015-01" db="EMBL/GenBank/DDBJ databases">
        <title>Jeotgalibacillus campisalis genome sequencing.</title>
        <authorList>
            <person name="Goh K.M."/>
            <person name="Chan K.-G."/>
            <person name="Yaakop A.S."/>
            <person name="Ee R."/>
            <person name="Gan H.M."/>
            <person name="Chan C.S."/>
        </authorList>
    </citation>
    <scope>NUCLEOTIDE SEQUENCE [LARGE SCALE GENOMIC DNA]</scope>
    <source>
        <strain evidence="9 10">SF-57</strain>
    </source>
</reference>
<evidence type="ECO:0000256" key="2">
    <source>
        <dbReference type="ARBA" id="ARBA00008061"/>
    </source>
</evidence>
<gene>
    <name evidence="9" type="ORF">KR50_09430</name>
</gene>
<dbReference type="InterPro" id="IPR013780">
    <property type="entry name" value="Glyco_hydro_b"/>
</dbReference>
<dbReference type="SMART" id="SM00642">
    <property type="entry name" value="Aamy"/>
    <property type="match status" value="1"/>
</dbReference>
<comment type="catalytic activity">
    <reaction evidence="6">
        <text>Hydrolysis of (1-&gt;6)-alpha-D-glucosidic linkages in some oligosaccharides produced from starch and glycogen by alpha-amylase, and in isomaltose.</text>
        <dbReference type="EC" id="3.2.1.10"/>
    </reaction>
</comment>
<dbReference type="GO" id="GO:0004574">
    <property type="term" value="F:oligo-1,6-glucosidase activity"/>
    <property type="evidence" value="ECO:0007669"/>
    <property type="project" value="UniProtKB-EC"/>
</dbReference>
<dbReference type="SUPFAM" id="SSF51011">
    <property type="entry name" value="Glycosyl hydrolase domain"/>
    <property type="match status" value="1"/>
</dbReference>
<feature type="domain" description="Glycosyl hydrolase family 13 catalytic" evidence="8">
    <location>
        <begin position="13"/>
        <end position="418"/>
    </location>
</feature>
<evidence type="ECO:0000313" key="10">
    <source>
        <dbReference type="Proteomes" id="UP000031972"/>
    </source>
</evidence>
<comment type="subcellular location">
    <subcellularLocation>
        <location evidence="1">Cytoplasm</location>
    </subcellularLocation>
</comment>
<dbReference type="Pfam" id="PF16657">
    <property type="entry name" value="Malt_amylase_C"/>
    <property type="match status" value="1"/>
</dbReference>
<keyword evidence="5" id="KW-0326">Glycosidase</keyword>
<protein>
    <recommendedName>
        <fullName evidence="7">oligo-1,6-glucosidase</fullName>
        <ecNumber evidence="7">3.2.1.10</ecNumber>
    </recommendedName>
</protein>
<dbReference type="EC" id="3.2.1.10" evidence="7"/>
<dbReference type="GO" id="GO:0005737">
    <property type="term" value="C:cytoplasm"/>
    <property type="evidence" value="ECO:0007669"/>
    <property type="project" value="UniProtKB-SubCell"/>
</dbReference>
<dbReference type="InterPro" id="IPR045857">
    <property type="entry name" value="O16G_dom_2"/>
</dbReference>
<dbReference type="InterPro" id="IPR006047">
    <property type="entry name" value="GH13_cat_dom"/>
</dbReference>
<dbReference type="AlphaFoldDB" id="A0A0C2VQ89"/>
<comment type="caution">
    <text evidence="9">The sequence shown here is derived from an EMBL/GenBank/DDBJ whole genome shotgun (WGS) entry which is preliminary data.</text>
</comment>
<keyword evidence="3" id="KW-0963">Cytoplasm</keyword>
<accession>A0A0C2VQ89</accession>
<dbReference type="FunFam" id="3.20.20.80:FF:000014">
    <property type="entry name" value="Alpha,alpha-phosphotrehalase"/>
    <property type="match status" value="1"/>
</dbReference>
<dbReference type="Proteomes" id="UP000031972">
    <property type="component" value="Unassembled WGS sequence"/>
</dbReference>
<dbReference type="GO" id="GO:0009313">
    <property type="term" value="P:oligosaccharide catabolic process"/>
    <property type="evidence" value="ECO:0007669"/>
    <property type="project" value="TreeGrafter"/>
</dbReference>
<evidence type="ECO:0000313" key="9">
    <source>
        <dbReference type="EMBL" id="KIL51062.1"/>
    </source>
</evidence>
<dbReference type="Pfam" id="PF00128">
    <property type="entry name" value="Alpha-amylase"/>
    <property type="match status" value="1"/>
</dbReference>
<evidence type="ECO:0000256" key="7">
    <source>
        <dbReference type="ARBA" id="ARBA00038939"/>
    </source>
</evidence>
<evidence type="ECO:0000256" key="4">
    <source>
        <dbReference type="ARBA" id="ARBA00022801"/>
    </source>
</evidence>
<evidence type="ECO:0000256" key="5">
    <source>
        <dbReference type="ARBA" id="ARBA00023295"/>
    </source>
</evidence>
<evidence type="ECO:0000256" key="1">
    <source>
        <dbReference type="ARBA" id="ARBA00004496"/>
    </source>
</evidence>
<dbReference type="EMBL" id="JXRR01000008">
    <property type="protein sequence ID" value="KIL51062.1"/>
    <property type="molecule type" value="Genomic_DNA"/>
</dbReference>
<dbReference type="PATRIC" id="fig|220754.4.peg.961"/>
<proteinExistence type="inferred from homology"/>
<dbReference type="CDD" id="cd11333">
    <property type="entry name" value="AmyAc_SI_OligoGlu_DGase"/>
    <property type="match status" value="1"/>
</dbReference>
<keyword evidence="10" id="KW-1185">Reference proteome</keyword>
<dbReference type="PANTHER" id="PTHR10357">
    <property type="entry name" value="ALPHA-AMYLASE FAMILY MEMBER"/>
    <property type="match status" value="1"/>
</dbReference>
<dbReference type="Gene3D" id="2.60.40.1180">
    <property type="entry name" value="Golgi alpha-mannosidase II"/>
    <property type="match status" value="1"/>
</dbReference>
<dbReference type="Gene3D" id="3.90.400.10">
    <property type="entry name" value="Oligo-1,6-glucosidase, Domain 2"/>
    <property type="match status" value="1"/>
</dbReference>
<organism evidence="9 10">
    <name type="scientific">Jeotgalibacillus campisalis</name>
    <dbReference type="NCBI Taxonomy" id="220754"/>
    <lineage>
        <taxon>Bacteria</taxon>
        <taxon>Bacillati</taxon>
        <taxon>Bacillota</taxon>
        <taxon>Bacilli</taxon>
        <taxon>Bacillales</taxon>
        <taxon>Caryophanaceae</taxon>
        <taxon>Jeotgalibacillus</taxon>
    </lineage>
</organism>
<comment type="similarity">
    <text evidence="2">Belongs to the glycosyl hydrolase 13 family.</text>
</comment>
<dbReference type="FunFam" id="3.90.400.10:FF:000002">
    <property type="entry name" value="Sucrose isomerase"/>
    <property type="match status" value="1"/>
</dbReference>
<dbReference type="Gene3D" id="3.20.20.80">
    <property type="entry name" value="Glycosidases"/>
    <property type="match status" value="1"/>
</dbReference>
<evidence type="ECO:0000256" key="6">
    <source>
        <dbReference type="ARBA" id="ARBA00036217"/>
    </source>
</evidence>
<dbReference type="RefSeq" id="WP_041055753.1">
    <property type="nucleotide sequence ID" value="NZ_JXRR01000008.1"/>
</dbReference>
<dbReference type="FunFam" id="3.20.20.80:FF:000064">
    <property type="entry name" value="Oligo-1,6-glucosidase"/>
    <property type="match status" value="1"/>
</dbReference>
<dbReference type="NCBIfam" id="NF008183">
    <property type="entry name" value="PRK10933.1"/>
    <property type="match status" value="1"/>
</dbReference>
<evidence type="ECO:0000259" key="8">
    <source>
        <dbReference type="SMART" id="SM00642"/>
    </source>
</evidence>
<dbReference type="InterPro" id="IPR017853">
    <property type="entry name" value="GH"/>
</dbReference>
<dbReference type="SUPFAM" id="SSF51445">
    <property type="entry name" value="(Trans)glycosidases"/>
    <property type="match status" value="1"/>
</dbReference>